<evidence type="ECO:0000259" key="3">
    <source>
        <dbReference type="Pfam" id="PF02581"/>
    </source>
</evidence>
<keyword evidence="5" id="KW-1185">Reference proteome</keyword>
<dbReference type="GO" id="GO:0009228">
    <property type="term" value="P:thiamine biosynthetic process"/>
    <property type="evidence" value="ECO:0007669"/>
    <property type="project" value="UniProtKB-KW"/>
</dbReference>
<sequence length="248" mass="25005">MRGLVPGIHVSRPPVMAKTWMAGTSPAMTALKSPDRLPARLLLVTDRRQAVRPLAEILQAAFAAGCRFASIREKDLSEPAQVVLTKELLPIAERHGAILVLHGRPEVARAAGLTGVHLRGGSDPRPARDLFGPVGLIGVSVHAPAEAGRLDPDLVAWAIAGPAFATASKPGYGPALGPAGVGAIAAACPVPVLAIGGVTAEAIPDLLAAGAAGVAVMGAVMRAGDPGAEIESLLAALAAAAPAQPRPR</sequence>
<proteinExistence type="predicted"/>
<dbReference type="Pfam" id="PF02581">
    <property type="entry name" value="TMP-TENI"/>
    <property type="match status" value="1"/>
</dbReference>
<evidence type="ECO:0000256" key="2">
    <source>
        <dbReference type="ARBA" id="ARBA00022977"/>
    </source>
</evidence>
<dbReference type="GO" id="GO:0004789">
    <property type="term" value="F:thiamine-phosphate diphosphorylase activity"/>
    <property type="evidence" value="ECO:0007669"/>
    <property type="project" value="TreeGrafter"/>
</dbReference>
<protein>
    <recommendedName>
        <fullName evidence="3">Thiamine phosphate synthase/TenI domain-containing protein</fullName>
    </recommendedName>
</protein>
<dbReference type="Proteomes" id="UP000248863">
    <property type="component" value="Unassembled WGS sequence"/>
</dbReference>
<keyword evidence="2" id="KW-0784">Thiamine biosynthesis</keyword>
<reference evidence="4 5" key="1">
    <citation type="submission" date="2017-07" db="EMBL/GenBank/DDBJ databases">
        <title>Draft Genome Sequences of Select Purple Nonsulfur Bacteria.</title>
        <authorList>
            <person name="Lasarre B."/>
            <person name="Mckinlay J.B."/>
        </authorList>
    </citation>
    <scope>NUCLEOTIDE SEQUENCE [LARGE SCALE GENOMIC DNA]</scope>
    <source>
        <strain evidence="4 5">DSM 11907</strain>
    </source>
</reference>
<evidence type="ECO:0000256" key="1">
    <source>
        <dbReference type="ARBA" id="ARBA00004948"/>
    </source>
</evidence>
<dbReference type="SUPFAM" id="SSF51391">
    <property type="entry name" value="Thiamin phosphate synthase"/>
    <property type="match status" value="1"/>
</dbReference>
<dbReference type="GO" id="GO:0005737">
    <property type="term" value="C:cytoplasm"/>
    <property type="evidence" value="ECO:0007669"/>
    <property type="project" value="TreeGrafter"/>
</dbReference>
<dbReference type="CDD" id="cd00564">
    <property type="entry name" value="TMP_TenI"/>
    <property type="match status" value="1"/>
</dbReference>
<dbReference type="Gene3D" id="3.20.20.70">
    <property type="entry name" value="Aldolase class I"/>
    <property type="match status" value="1"/>
</dbReference>
<name>A0A327KPX2_9BRAD</name>
<organism evidence="4 5">
    <name type="scientific">Rhodoplanes elegans</name>
    <dbReference type="NCBI Taxonomy" id="29408"/>
    <lineage>
        <taxon>Bacteria</taxon>
        <taxon>Pseudomonadati</taxon>
        <taxon>Pseudomonadota</taxon>
        <taxon>Alphaproteobacteria</taxon>
        <taxon>Hyphomicrobiales</taxon>
        <taxon>Nitrobacteraceae</taxon>
        <taxon>Rhodoplanes</taxon>
    </lineage>
</organism>
<evidence type="ECO:0000313" key="5">
    <source>
        <dbReference type="Proteomes" id="UP000248863"/>
    </source>
</evidence>
<accession>A0A327KPX2</accession>
<dbReference type="OrthoDB" id="9815348at2"/>
<feature type="domain" description="Thiamine phosphate synthase/TenI" evidence="3">
    <location>
        <begin position="41"/>
        <end position="220"/>
    </location>
</feature>
<comment type="caution">
    <text evidence="4">The sequence shown here is derived from an EMBL/GenBank/DDBJ whole genome shotgun (WGS) entry which is preliminary data.</text>
</comment>
<dbReference type="EMBL" id="NPEU01000053">
    <property type="protein sequence ID" value="RAI40024.1"/>
    <property type="molecule type" value="Genomic_DNA"/>
</dbReference>
<dbReference type="InterPro" id="IPR036206">
    <property type="entry name" value="ThiamineP_synth_sf"/>
</dbReference>
<dbReference type="PANTHER" id="PTHR20857">
    <property type="entry name" value="THIAMINE-PHOSPHATE PYROPHOSPHORYLASE"/>
    <property type="match status" value="1"/>
</dbReference>
<comment type="pathway">
    <text evidence="1">Cofactor biosynthesis; thiamine diphosphate biosynthesis.</text>
</comment>
<dbReference type="PANTHER" id="PTHR20857:SF15">
    <property type="entry name" value="THIAMINE-PHOSPHATE SYNTHASE"/>
    <property type="match status" value="1"/>
</dbReference>
<gene>
    <name evidence="4" type="ORF">CH338_07500</name>
</gene>
<dbReference type="AlphaFoldDB" id="A0A327KPX2"/>
<evidence type="ECO:0000313" key="4">
    <source>
        <dbReference type="EMBL" id="RAI40024.1"/>
    </source>
</evidence>
<dbReference type="InterPro" id="IPR022998">
    <property type="entry name" value="ThiamineP_synth_TenI"/>
</dbReference>
<dbReference type="InterPro" id="IPR013785">
    <property type="entry name" value="Aldolase_TIM"/>
</dbReference>